<evidence type="ECO:0000313" key="2">
    <source>
        <dbReference type="Proteomes" id="UP001174909"/>
    </source>
</evidence>
<dbReference type="EMBL" id="CASHTH010000800">
    <property type="protein sequence ID" value="CAI8007826.1"/>
    <property type="molecule type" value="Genomic_DNA"/>
</dbReference>
<name>A0AA35W8C9_GEOBA</name>
<dbReference type="Proteomes" id="UP001174909">
    <property type="component" value="Unassembled WGS sequence"/>
</dbReference>
<comment type="caution">
    <text evidence="1">The sequence shown here is derived from an EMBL/GenBank/DDBJ whole genome shotgun (WGS) entry which is preliminary data.</text>
</comment>
<dbReference type="AlphaFoldDB" id="A0AA35W8C9"/>
<evidence type="ECO:0000313" key="1">
    <source>
        <dbReference type="EMBL" id="CAI8007826.1"/>
    </source>
</evidence>
<accession>A0AA35W8C9</accession>
<sequence length="101" mass="11333">MHYLMAGNTIAVPLEAVVDAFHELIDSDLQARLFAHLAQSSLFARLTVLRSTLRQPPDDMSRLSVEATNDDFQITSAIPRYNSPHRLHFNQSREAVKGTKA</sequence>
<reference evidence="1" key="1">
    <citation type="submission" date="2023-03" db="EMBL/GenBank/DDBJ databases">
        <authorList>
            <person name="Steffen K."/>
            <person name="Cardenas P."/>
        </authorList>
    </citation>
    <scope>NUCLEOTIDE SEQUENCE</scope>
</reference>
<gene>
    <name evidence="1" type="ORF">GBAR_LOCUS5409</name>
</gene>
<protein>
    <submittedName>
        <fullName evidence="1">Uncharacterized protein</fullName>
    </submittedName>
</protein>
<proteinExistence type="predicted"/>
<keyword evidence="2" id="KW-1185">Reference proteome</keyword>
<organism evidence="1 2">
    <name type="scientific">Geodia barretti</name>
    <name type="common">Barrett's horny sponge</name>
    <dbReference type="NCBI Taxonomy" id="519541"/>
    <lineage>
        <taxon>Eukaryota</taxon>
        <taxon>Metazoa</taxon>
        <taxon>Porifera</taxon>
        <taxon>Demospongiae</taxon>
        <taxon>Heteroscleromorpha</taxon>
        <taxon>Tetractinellida</taxon>
        <taxon>Astrophorina</taxon>
        <taxon>Geodiidae</taxon>
        <taxon>Geodia</taxon>
    </lineage>
</organism>